<evidence type="ECO:0000256" key="1">
    <source>
        <dbReference type="ARBA" id="ARBA00001971"/>
    </source>
</evidence>
<dbReference type="Proteomes" id="UP000027920">
    <property type="component" value="Unassembled WGS sequence"/>
</dbReference>
<proteinExistence type="inferred from homology"/>
<dbReference type="Gene3D" id="1.10.630.10">
    <property type="entry name" value="Cytochrome P450"/>
    <property type="match status" value="1"/>
</dbReference>
<comment type="cofactor">
    <cofactor evidence="1 5">
        <name>heme</name>
        <dbReference type="ChEBI" id="CHEBI:30413"/>
    </cofactor>
</comment>
<evidence type="ECO:0000256" key="4">
    <source>
        <dbReference type="ARBA" id="ARBA00023004"/>
    </source>
</evidence>
<dbReference type="GO" id="GO:0016705">
    <property type="term" value="F:oxidoreductase activity, acting on paired donors, with incorporation or reduction of molecular oxygen"/>
    <property type="evidence" value="ECO:0007669"/>
    <property type="project" value="InterPro"/>
</dbReference>
<dbReference type="InterPro" id="IPR050121">
    <property type="entry name" value="Cytochrome_P450_monoxygenase"/>
</dbReference>
<dbReference type="InterPro" id="IPR036396">
    <property type="entry name" value="Cyt_P450_sf"/>
</dbReference>
<dbReference type="OrthoDB" id="1470350at2759"/>
<evidence type="ECO:0000256" key="2">
    <source>
        <dbReference type="ARBA" id="ARBA00022723"/>
    </source>
</evidence>
<dbReference type="RefSeq" id="XP_013266020.1">
    <property type="nucleotide sequence ID" value="XM_013410566.1"/>
</dbReference>
<keyword evidence="6" id="KW-0503">Monooxygenase</keyword>
<evidence type="ECO:0000256" key="3">
    <source>
        <dbReference type="ARBA" id="ARBA00023002"/>
    </source>
</evidence>
<sequence length="507" mass="56734">MNPRILLGLPLPAAGMALIMLCVCYVVYYSYLHPLSKYPGPFWAKLTNFWKVYQYWSRGFHHRMLEMHEKYGPVVRIGPNDVSFSNKEAIGPIYKSGGRLMPKAQFYDAFTAFEPNLFGTRNENHHSLRRRQLAHGFSVASLKQMEATFDIHITNLVERVRQAAETGLPLDLKSAFAFYGYDVTGQLAFDTEFSTQSRHDPTELPPLNDHFLLGNVYGSVANLLPQIKICTSWIPWVRSLQQSRKKLAQTASDCVRHAIANHKKDGPARTLLTSLIDAKDPETGATLSVSEINSEAFGFLVAGSHTTGSSLTLLFYHLLSNPGVMATVVKEMNDNLISLDSGSVHEFSGLEAKLPYTMACLRESFRISPISAHLIPRCVNAAAGLQIGAELIPKGTNCTIVNHVLHHNADIWGSDHNDFEPGRFFPDSSRYDPGNASLLLHFGIGHRQCIGRNIALLSIWKILTTLLMNYKFDIIEKEEELVMLNFGVTEKRGPLLVKVEYRVKTGE</sequence>
<dbReference type="InterPro" id="IPR017972">
    <property type="entry name" value="Cyt_P450_CS"/>
</dbReference>
<feature type="binding site" description="axial binding residue" evidence="5">
    <location>
        <position position="449"/>
    </location>
    <ligand>
        <name>heme</name>
        <dbReference type="ChEBI" id="CHEBI:30413"/>
    </ligand>
    <ligandPart>
        <name>Fe</name>
        <dbReference type="ChEBI" id="CHEBI:18248"/>
    </ligandPart>
</feature>
<feature type="transmembrane region" description="Helical" evidence="7">
    <location>
        <begin position="7"/>
        <end position="31"/>
    </location>
</feature>
<evidence type="ECO:0000256" key="6">
    <source>
        <dbReference type="RuleBase" id="RU000461"/>
    </source>
</evidence>
<dbReference type="HOGENOM" id="CLU_001570_14_0_1"/>
<dbReference type="PANTHER" id="PTHR24305">
    <property type="entry name" value="CYTOCHROME P450"/>
    <property type="match status" value="1"/>
</dbReference>
<keyword evidence="4 5" id="KW-0408">Iron</keyword>
<dbReference type="PANTHER" id="PTHR24305:SF103">
    <property type="entry name" value="P450, PUTATIVE (EUROFUNG)-RELATED"/>
    <property type="match status" value="1"/>
</dbReference>
<dbReference type="SUPFAM" id="SSF48264">
    <property type="entry name" value="Cytochrome P450"/>
    <property type="match status" value="1"/>
</dbReference>
<keyword evidence="3 6" id="KW-0560">Oxidoreductase</keyword>
<dbReference type="GO" id="GO:0004497">
    <property type="term" value="F:monooxygenase activity"/>
    <property type="evidence" value="ECO:0007669"/>
    <property type="project" value="UniProtKB-KW"/>
</dbReference>
<keyword evidence="7" id="KW-0472">Membrane</keyword>
<comment type="caution">
    <text evidence="8">The sequence shown here is derived from an EMBL/GenBank/DDBJ whole genome shotgun (WGS) entry which is preliminary data.</text>
</comment>
<dbReference type="AlphaFoldDB" id="A0A072Q680"/>
<dbReference type="EMBL" id="AMGV01000001">
    <property type="protein sequence ID" value="KEF63430.1"/>
    <property type="molecule type" value="Genomic_DNA"/>
</dbReference>
<keyword evidence="7" id="KW-1133">Transmembrane helix</keyword>
<dbReference type="VEuPathDB" id="FungiDB:A1O9_01408"/>
<evidence type="ECO:0000313" key="8">
    <source>
        <dbReference type="EMBL" id="KEF63430.1"/>
    </source>
</evidence>
<gene>
    <name evidence="8" type="ORF">A1O9_01408</name>
</gene>
<evidence type="ECO:0000313" key="9">
    <source>
        <dbReference type="Proteomes" id="UP000027920"/>
    </source>
</evidence>
<accession>A0A072Q680</accession>
<dbReference type="InterPro" id="IPR001128">
    <property type="entry name" value="Cyt_P450"/>
</dbReference>
<dbReference type="PROSITE" id="PS00086">
    <property type="entry name" value="CYTOCHROME_P450"/>
    <property type="match status" value="1"/>
</dbReference>
<comment type="similarity">
    <text evidence="6">Belongs to the cytochrome P450 family.</text>
</comment>
<name>A0A072Q680_9EURO</name>
<dbReference type="STRING" id="1182545.A0A072Q680"/>
<keyword evidence="5 6" id="KW-0349">Heme</keyword>
<dbReference type="GeneID" id="25276354"/>
<keyword evidence="7" id="KW-0812">Transmembrane</keyword>
<organism evidence="8 9">
    <name type="scientific">Exophiala aquamarina CBS 119918</name>
    <dbReference type="NCBI Taxonomy" id="1182545"/>
    <lineage>
        <taxon>Eukaryota</taxon>
        <taxon>Fungi</taxon>
        <taxon>Dikarya</taxon>
        <taxon>Ascomycota</taxon>
        <taxon>Pezizomycotina</taxon>
        <taxon>Eurotiomycetes</taxon>
        <taxon>Chaetothyriomycetidae</taxon>
        <taxon>Chaetothyriales</taxon>
        <taxon>Herpotrichiellaceae</taxon>
        <taxon>Exophiala</taxon>
    </lineage>
</organism>
<reference evidence="8 9" key="1">
    <citation type="submission" date="2013-03" db="EMBL/GenBank/DDBJ databases">
        <title>The Genome Sequence of Exophiala aquamarina CBS 119918.</title>
        <authorList>
            <consortium name="The Broad Institute Genomics Platform"/>
            <person name="Cuomo C."/>
            <person name="de Hoog S."/>
            <person name="Gorbushina A."/>
            <person name="Walker B."/>
            <person name="Young S.K."/>
            <person name="Zeng Q."/>
            <person name="Gargeya S."/>
            <person name="Fitzgerald M."/>
            <person name="Haas B."/>
            <person name="Abouelleil A."/>
            <person name="Allen A.W."/>
            <person name="Alvarado L."/>
            <person name="Arachchi H.M."/>
            <person name="Berlin A.M."/>
            <person name="Chapman S.B."/>
            <person name="Gainer-Dewar J."/>
            <person name="Goldberg J."/>
            <person name="Griggs A."/>
            <person name="Gujja S."/>
            <person name="Hansen M."/>
            <person name="Howarth C."/>
            <person name="Imamovic A."/>
            <person name="Ireland A."/>
            <person name="Larimer J."/>
            <person name="McCowan C."/>
            <person name="Murphy C."/>
            <person name="Pearson M."/>
            <person name="Poon T.W."/>
            <person name="Priest M."/>
            <person name="Roberts A."/>
            <person name="Saif S."/>
            <person name="Shea T."/>
            <person name="Sisk P."/>
            <person name="Sykes S."/>
            <person name="Wortman J."/>
            <person name="Nusbaum C."/>
            <person name="Birren B."/>
        </authorList>
    </citation>
    <scope>NUCLEOTIDE SEQUENCE [LARGE SCALE GENOMIC DNA]</scope>
    <source>
        <strain evidence="8 9">CBS 119918</strain>
    </source>
</reference>
<evidence type="ECO:0000256" key="7">
    <source>
        <dbReference type="SAM" id="Phobius"/>
    </source>
</evidence>
<dbReference type="GO" id="GO:0005506">
    <property type="term" value="F:iron ion binding"/>
    <property type="evidence" value="ECO:0007669"/>
    <property type="project" value="InterPro"/>
</dbReference>
<dbReference type="Pfam" id="PF00067">
    <property type="entry name" value="p450"/>
    <property type="match status" value="1"/>
</dbReference>
<keyword evidence="2 5" id="KW-0479">Metal-binding</keyword>
<keyword evidence="9" id="KW-1185">Reference proteome</keyword>
<protein>
    <recommendedName>
        <fullName evidence="10">Cytochrome P450</fullName>
    </recommendedName>
</protein>
<dbReference type="PRINTS" id="PR00463">
    <property type="entry name" value="EP450I"/>
</dbReference>
<dbReference type="InterPro" id="IPR002401">
    <property type="entry name" value="Cyt_P450_E_grp-I"/>
</dbReference>
<dbReference type="PRINTS" id="PR00385">
    <property type="entry name" value="P450"/>
</dbReference>
<evidence type="ECO:0008006" key="10">
    <source>
        <dbReference type="Google" id="ProtNLM"/>
    </source>
</evidence>
<dbReference type="GO" id="GO:0020037">
    <property type="term" value="F:heme binding"/>
    <property type="evidence" value="ECO:0007669"/>
    <property type="project" value="InterPro"/>
</dbReference>
<evidence type="ECO:0000256" key="5">
    <source>
        <dbReference type="PIRSR" id="PIRSR602401-1"/>
    </source>
</evidence>